<protein>
    <submittedName>
        <fullName evidence="2">Uncharacterized protein</fullName>
    </submittedName>
</protein>
<organism evidence="2 3">
    <name type="scientific">Microbacterium foliorum</name>
    <dbReference type="NCBI Taxonomy" id="104336"/>
    <lineage>
        <taxon>Bacteria</taxon>
        <taxon>Bacillati</taxon>
        <taxon>Actinomycetota</taxon>
        <taxon>Actinomycetes</taxon>
        <taxon>Micrococcales</taxon>
        <taxon>Microbacteriaceae</taxon>
        <taxon>Microbacterium</taxon>
    </lineage>
</organism>
<dbReference type="Proteomes" id="UP001249291">
    <property type="component" value="Unassembled WGS sequence"/>
</dbReference>
<feature type="compositionally biased region" description="Basic and acidic residues" evidence="1">
    <location>
        <begin position="16"/>
        <end position="26"/>
    </location>
</feature>
<dbReference type="EMBL" id="JAVIZQ010000001">
    <property type="protein sequence ID" value="MDR6140565.1"/>
    <property type="molecule type" value="Genomic_DNA"/>
</dbReference>
<comment type="caution">
    <text evidence="2">The sequence shown here is derived from an EMBL/GenBank/DDBJ whole genome shotgun (WGS) entry which is preliminary data.</text>
</comment>
<evidence type="ECO:0000256" key="1">
    <source>
        <dbReference type="SAM" id="MobiDB-lite"/>
    </source>
</evidence>
<reference evidence="2 3" key="1">
    <citation type="submission" date="2023-08" db="EMBL/GenBank/DDBJ databases">
        <title>Functional and genomic diversity of the sorghum phyllosphere microbiome.</title>
        <authorList>
            <person name="Shade A."/>
        </authorList>
    </citation>
    <scope>NUCLEOTIDE SEQUENCE [LARGE SCALE GENOMIC DNA]</scope>
    <source>
        <strain evidence="2 3">SORGH_AS_0445</strain>
    </source>
</reference>
<name>A0ABU1HN78_9MICO</name>
<gene>
    <name evidence="2" type="ORF">QE375_000119</name>
</gene>
<sequence>MRSQTTCSECPAARRPPGDHRDDDLGHEADEALDLEDVQATGTRGVVHGRLVVGVLVAVAAADALVAAGAERPAAVLRTRTVARQQHRADAGVLPCVIERAVELVDGVRAEGVAHLWAVERDTGDSAVRADVGGDVGVVLGTGREHPFVRVEQV</sequence>
<proteinExistence type="predicted"/>
<evidence type="ECO:0000313" key="3">
    <source>
        <dbReference type="Proteomes" id="UP001249291"/>
    </source>
</evidence>
<keyword evidence="3" id="KW-1185">Reference proteome</keyword>
<accession>A0ABU1HN78</accession>
<evidence type="ECO:0000313" key="2">
    <source>
        <dbReference type="EMBL" id="MDR6140565.1"/>
    </source>
</evidence>
<feature type="region of interest" description="Disordered" evidence="1">
    <location>
        <begin position="1"/>
        <end position="26"/>
    </location>
</feature>